<sequence>MSERIIDPHVHFFNLVQGQYDWLQGNNPVPWPNLDTIKASMSVNQLQQASQFEIAGLVHIEAGFDNQHPINELHWLAEHLNGHNYKAISFANINSRPDDFNNAITALSHPSLVGIRDITEGADATRLSHATCQENLALLASKQLIFEAQFEVEKLTITQQLINYCQQLPHLQLIINHAGLPNNLSIWQQGISQLAQLSNCWIKFSGFELLSAQLQTQQQQCLNFILQHFGQHRVMFASNFPVCQINASYQQRWSNHFELCNTHSVWQQLSYKNAQYCYQI</sequence>
<name>A0A7Y0HBP0_9GAMM</name>
<organism evidence="3 4">
    <name type="scientific">Pseudoalteromonas arctica</name>
    <dbReference type="NCBI Taxonomy" id="394751"/>
    <lineage>
        <taxon>Bacteria</taxon>
        <taxon>Pseudomonadati</taxon>
        <taxon>Pseudomonadota</taxon>
        <taxon>Gammaproteobacteria</taxon>
        <taxon>Alteromonadales</taxon>
        <taxon>Pseudoalteromonadaceae</taxon>
        <taxon>Pseudoalteromonas</taxon>
    </lineage>
</organism>
<dbReference type="Gene3D" id="3.20.20.140">
    <property type="entry name" value="Metal-dependent hydrolases"/>
    <property type="match status" value="1"/>
</dbReference>
<dbReference type="AlphaFoldDB" id="A0A7Y0HBP0"/>
<dbReference type="InterPro" id="IPR032466">
    <property type="entry name" value="Metal_Hydrolase"/>
</dbReference>
<evidence type="ECO:0000313" key="4">
    <source>
        <dbReference type="Proteomes" id="UP000570493"/>
    </source>
</evidence>
<evidence type="ECO:0000256" key="1">
    <source>
        <dbReference type="ARBA" id="ARBA00038310"/>
    </source>
</evidence>
<dbReference type="PANTHER" id="PTHR43569">
    <property type="entry name" value="AMIDOHYDROLASE"/>
    <property type="match status" value="1"/>
</dbReference>
<reference evidence="3" key="1">
    <citation type="submission" date="2020-04" db="EMBL/GenBank/DDBJ databases">
        <title>Genome Sequencing for Pseudoaltermonas arctica.</title>
        <authorList>
            <person name="Elkins N.S."/>
        </authorList>
    </citation>
    <scope>NUCLEOTIDE SEQUENCE [LARGE SCALE GENOMIC DNA]</scope>
    <source>
        <strain evidence="3">NEC-BIFX-2020_0012</strain>
    </source>
</reference>
<dbReference type="Pfam" id="PF04909">
    <property type="entry name" value="Amidohydro_2"/>
    <property type="match status" value="1"/>
</dbReference>
<dbReference type="InterPro" id="IPR006680">
    <property type="entry name" value="Amidohydro-rel"/>
</dbReference>
<dbReference type="PANTHER" id="PTHR43569:SF2">
    <property type="entry name" value="AMIDOHYDROLASE-RELATED DOMAIN-CONTAINING PROTEIN"/>
    <property type="match status" value="1"/>
</dbReference>
<gene>
    <name evidence="3" type="ORF">HHO47_13710</name>
</gene>
<dbReference type="EMBL" id="JABBMT010000023">
    <property type="protein sequence ID" value="NMM41841.1"/>
    <property type="molecule type" value="Genomic_DNA"/>
</dbReference>
<dbReference type="Proteomes" id="UP000570493">
    <property type="component" value="Unassembled WGS sequence"/>
</dbReference>
<comment type="similarity">
    <text evidence="1">Belongs to the metallo-dependent hydrolases superfamily.</text>
</comment>
<evidence type="ECO:0000259" key="2">
    <source>
        <dbReference type="Pfam" id="PF04909"/>
    </source>
</evidence>
<dbReference type="RefSeq" id="WP_169020799.1">
    <property type="nucleotide sequence ID" value="NZ_JABBMT010000023.1"/>
</dbReference>
<evidence type="ECO:0000313" key="3">
    <source>
        <dbReference type="EMBL" id="NMM41841.1"/>
    </source>
</evidence>
<dbReference type="InterPro" id="IPR052350">
    <property type="entry name" value="Metallo-dep_Lactonases"/>
</dbReference>
<dbReference type="SUPFAM" id="SSF51556">
    <property type="entry name" value="Metallo-dependent hydrolases"/>
    <property type="match status" value="1"/>
</dbReference>
<protein>
    <submittedName>
        <fullName evidence="3">Amidohydrolase family protein</fullName>
    </submittedName>
</protein>
<keyword evidence="4" id="KW-1185">Reference proteome</keyword>
<comment type="caution">
    <text evidence="3">The sequence shown here is derived from an EMBL/GenBank/DDBJ whole genome shotgun (WGS) entry which is preliminary data.</text>
</comment>
<dbReference type="GO" id="GO:0016787">
    <property type="term" value="F:hydrolase activity"/>
    <property type="evidence" value="ECO:0007669"/>
    <property type="project" value="UniProtKB-KW"/>
</dbReference>
<proteinExistence type="inferred from homology"/>
<accession>A0A7Y0HBP0</accession>
<feature type="domain" description="Amidohydrolase-related" evidence="2">
    <location>
        <begin position="6"/>
        <end position="253"/>
    </location>
</feature>